<evidence type="ECO:0000256" key="3">
    <source>
        <dbReference type="ARBA" id="ARBA00022729"/>
    </source>
</evidence>
<keyword evidence="10" id="KW-1185">Reference proteome</keyword>
<dbReference type="EMBL" id="CP051204">
    <property type="protein sequence ID" value="QJB38374.1"/>
    <property type="molecule type" value="Genomic_DNA"/>
</dbReference>
<evidence type="ECO:0000256" key="5">
    <source>
        <dbReference type="ARBA" id="ARBA00023237"/>
    </source>
</evidence>
<organism evidence="9 10">
    <name type="scientific">Chitinophaga oryzae</name>
    <dbReference type="NCBI Taxonomy" id="2725414"/>
    <lineage>
        <taxon>Bacteria</taxon>
        <taxon>Pseudomonadati</taxon>
        <taxon>Bacteroidota</taxon>
        <taxon>Chitinophagia</taxon>
        <taxon>Chitinophagales</taxon>
        <taxon>Chitinophagaceae</taxon>
        <taxon>Chitinophaga</taxon>
    </lineage>
</organism>
<comment type="similarity">
    <text evidence="2">Belongs to the SusD family.</text>
</comment>
<evidence type="ECO:0000259" key="7">
    <source>
        <dbReference type="Pfam" id="PF07980"/>
    </source>
</evidence>
<sequence length="479" mass="54151">MQHKASVHLLIFVLTMTATASCNKYLDVQPEDRLLEETVYSDRKSIRNALNGIYLNLAKPGLYGENLSSTTVDVMAQYFDVPAYTGRPFLQLSRYDYNDAGVREYMTTIWSDSYSAILNINIFIRQLESDSSIVSGEERRLMLGEAYGLRGLLAFDLLRLFGPVYQTDSTKAAIPYPVKPQSEVQPQLPATQVMANVLDDLTHAAAFLAKDPVRTQGANAGAPEGDAYFSWRNRRMNYFAVQGLLARALLYQGNTNNAKTIAAAVINEAGRWFPWSPADASAPGISNPDRVFSSEILFGLDNNHMYQTQQNWFAAINGPLQILIPAASRLDNIYESNPDDYRYRSWFAVDLTTNRIDKVFQKYRDVKDLSKAFRRLQPLLRMSEMYYIAAEGTPDDNEAAALLNTVRTNRGLPPLTLHGDKRDQLTLEYQKECWGEGQLFFYYKRINRQSIPRATGSGVIRMNSTKYVVPLPLSETTLR</sequence>
<protein>
    <submittedName>
        <fullName evidence="9">RagB/SusD family nutrient uptake outer membrane protein</fullName>
    </submittedName>
</protein>
<reference evidence="10" key="1">
    <citation type="submission" date="2020-04" db="EMBL/GenBank/DDBJ databases">
        <authorList>
            <person name="Kittiwongwattana C."/>
        </authorList>
    </citation>
    <scope>NUCLEOTIDE SEQUENCE [LARGE SCALE GENOMIC DNA]</scope>
    <source>
        <strain evidence="10">1303</strain>
    </source>
</reference>
<feature type="domain" description="RagB/SusD" evidence="7">
    <location>
        <begin position="378"/>
        <end position="446"/>
    </location>
</feature>
<accession>A0ABX6LE32</accession>
<feature type="signal peptide" evidence="6">
    <location>
        <begin position="1"/>
        <end position="20"/>
    </location>
</feature>
<dbReference type="SUPFAM" id="SSF48452">
    <property type="entry name" value="TPR-like"/>
    <property type="match status" value="1"/>
</dbReference>
<dbReference type="Pfam" id="PF14322">
    <property type="entry name" value="SusD-like_3"/>
    <property type="match status" value="1"/>
</dbReference>
<keyword evidence="4" id="KW-0472">Membrane</keyword>
<evidence type="ECO:0000313" key="9">
    <source>
        <dbReference type="EMBL" id="QJB38374.1"/>
    </source>
</evidence>
<proteinExistence type="inferred from homology"/>
<evidence type="ECO:0000256" key="1">
    <source>
        <dbReference type="ARBA" id="ARBA00004442"/>
    </source>
</evidence>
<feature type="chain" id="PRO_5045147541" evidence="6">
    <location>
        <begin position="21"/>
        <end position="479"/>
    </location>
</feature>
<name>A0ABX6LE32_9BACT</name>
<evidence type="ECO:0000256" key="4">
    <source>
        <dbReference type="ARBA" id="ARBA00023136"/>
    </source>
</evidence>
<dbReference type="InterPro" id="IPR033985">
    <property type="entry name" value="SusD-like_N"/>
</dbReference>
<comment type="subcellular location">
    <subcellularLocation>
        <location evidence="1">Cell outer membrane</location>
    </subcellularLocation>
</comment>
<reference evidence="9 10" key="2">
    <citation type="submission" date="2020-09" db="EMBL/GenBank/DDBJ databases">
        <authorList>
            <person name="Kittiwongwattana C."/>
        </authorList>
    </citation>
    <scope>NUCLEOTIDE SEQUENCE [LARGE SCALE GENOMIC DNA]</scope>
    <source>
        <strain evidence="9 10">1303</strain>
    </source>
</reference>
<evidence type="ECO:0000259" key="8">
    <source>
        <dbReference type="Pfam" id="PF14322"/>
    </source>
</evidence>
<dbReference type="Proteomes" id="UP000503144">
    <property type="component" value="Chromosome"/>
</dbReference>
<dbReference type="Pfam" id="PF07980">
    <property type="entry name" value="SusD_RagB"/>
    <property type="match status" value="1"/>
</dbReference>
<keyword evidence="5" id="KW-0998">Cell outer membrane</keyword>
<feature type="domain" description="SusD-like N-terminal" evidence="8">
    <location>
        <begin position="24"/>
        <end position="212"/>
    </location>
</feature>
<evidence type="ECO:0000256" key="6">
    <source>
        <dbReference type="SAM" id="SignalP"/>
    </source>
</evidence>
<gene>
    <name evidence="9" type="ORF">HF324_11060</name>
</gene>
<keyword evidence="3 6" id="KW-0732">Signal</keyword>
<evidence type="ECO:0000256" key="2">
    <source>
        <dbReference type="ARBA" id="ARBA00006275"/>
    </source>
</evidence>
<dbReference type="PROSITE" id="PS51257">
    <property type="entry name" value="PROKAR_LIPOPROTEIN"/>
    <property type="match status" value="1"/>
</dbReference>
<dbReference type="Gene3D" id="1.25.40.390">
    <property type="match status" value="1"/>
</dbReference>
<dbReference type="InterPro" id="IPR012944">
    <property type="entry name" value="SusD_RagB_dom"/>
</dbReference>
<evidence type="ECO:0000313" key="10">
    <source>
        <dbReference type="Proteomes" id="UP000503144"/>
    </source>
</evidence>
<dbReference type="RefSeq" id="WP_168860621.1">
    <property type="nucleotide sequence ID" value="NZ_CP051204.2"/>
</dbReference>
<dbReference type="InterPro" id="IPR011990">
    <property type="entry name" value="TPR-like_helical_dom_sf"/>
</dbReference>